<keyword evidence="2" id="KW-1185">Reference proteome</keyword>
<proteinExistence type="predicted"/>
<accession>A0ACB8SB58</accession>
<evidence type="ECO:0000313" key="1">
    <source>
        <dbReference type="EMBL" id="KAI0053698.1"/>
    </source>
</evidence>
<evidence type="ECO:0000313" key="2">
    <source>
        <dbReference type="Proteomes" id="UP000814033"/>
    </source>
</evidence>
<name>A0ACB8SB58_9AGAM</name>
<protein>
    <submittedName>
        <fullName evidence="1">Uncharacterized protein</fullName>
    </submittedName>
</protein>
<reference evidence="1" key="2">
    <citation type="journal article" date="2022" name="New Phytol.">
        <title>Evolutionary transition to the ectomycorrhizal habit in the genomes of a hyperdiverse lineage of mushroom-forming fungi.</title>
        <authorList>
            <person name="Looney B."/>
            <person name="Miyauchi S."/>
            <person name="Morin E."/>
            <person name="Drula E."/>
            <person name="Courty P.E."/>
            <person name="Kohler A."/>
            <person name="Kuo A."/>
            <person name="LaButti K."/>
            <person name="Pangilinan J."/>
            <person name="Lipzen A."/>
            <person name="Riley R."/>
            <person name="Andreopoulos W."/>
            <person name="He G."/>
            <person name="Johnson J."/>
            <person name="Nolan M."/>
            <person name="Tritt A."/>
            <person name="Barry K.W."/>
            <person name="Grigoriev I.V."/>
            <person name="Nagy L.G."/>
            <person name="Hibbett D."/>
            <person name="Henrissat B."/>
            <person name="Matheny P.B."/>
            <person name="Labbe J."/>
            <person name="Martin F.M."/>
        </authorList>
    </citation>
    <scope>NUCLEOTIDE SEQUENCE</scope>
    <source>
        <strain evidence="1">FP105234-sp</strain>
    </source>
</reference>
<dbReference type="Proteomes" id="UP000814033">
    <property type="component" value="Unassembled WGS sequence"/>
</dbReference>
<reference evidence="1" key="1">
    <citation type="submission" date="2021-02" db="EMBL/GenBank/DDBJ databases">
        <authorList>
            <consortium name="DOE Joint Genome Institute"/>
            <person name="Ahrendt S."/>
            <person name="Looney B.P."/>
            <person name="Miyauchi S."/>
            <person name="Morin E."/>
            <person name="Drula E."/>
            <person name="Courty P.E."/>
            <person name="Chicoki N."/>
            <person name="Fauchery L."/>
            <person name="Kohler A."/>
            <person name="Kuo A."/>
            <person name="Labutti K."/>
            <person name="Pangilinan J."/>
            <person name="Lipzen A."/>
            <person name="Riley R."/>
            <person name="Andreopoulos W."/>
            <person name="He G."/>
            <person name="Johnson J."/>
            <person name="Barry K.W."/>
            <person name="Grigoriev I.V."/>
            <person name="Nagy L."/>
            <person name="Hibbett D."/>
            <person name="Henrissat B."/>
            <person name="Matheny P.B."/>
            <person name="Labbe J."/>
            <person name="Martin F."/>
        </authorList>
    </citation>
    <scope>NUCLEOTIDE SEQUENCE</scope>
    <source>
        <strain evidence="1">FP105234-sp</strain>
    </source>
</reference>
<comment type="caution">
    <text evidence="1">The sequence shown here is derived from an EMBL/GenBank/DDBJ whole genome shotgun (WGS) entry which is preliminary data.</text>
</comment>
<gene>
    <name evidence="1" type="ORF">FA95DRAFT_1600839</name>
</gene>
<sequence>MPPQTRSSAPSTPVSKRVSSDSIPKSARKSPHCRTCHRPRAGHPRDSCPQASPTQSPTSPTQSPTSDGSDIATALDSMQIHPPKGERVRGRRALPLPDPSLASLSTESSAILNGLLKPGIMGDDPMDEDEDNTFLPSKVQDTPQTPPKSHRNLRGRIMPGTLDTPNSTILDVENWSSQRTKASPSPSLRIDSDSALKPDAGRQSLARSMSIQERQAFLDGLAQISNARRATVYTVPIGDLPTLQESASRLGFKTRVLTSKKGSKETDCLLVIGTDGQAVDTLHDSLAHEEPGASNLRTVAKGALVGAVATFTGLAFT</sequence>
<dbReference type="EMBL" id="MU275839">
    <property type="protein sequence ID" value="KAI0053698.1"/>
    <property type="molecule type" value="Genomic_DNA"/>
</dbReference>
<organism evidence="1 2">
    <name type="scientific">Auriscalpium vulgare</name>
    <dbReference type="NCBI Taxonomy" id="40419"/>
    <lineage>
        <taxon>Eukaryota</taxon>
        <taxon>Fungi</taxon>
        <taxon>Dikarya</taxon>
        <taxon>Basidiomycota</taxon>
        <taxon>Agaricomycotina</taxon>
        <taxon>Agaricomycetes</taxon>
        <taxon>Russulales</taxon>
        <taxon>Auriscalpiaceae</taxon>
        <taxon>Auriscalpium</taxon>
    </lineage>
</organism>